<dbReference type="SMART" id="SM00507">
    <property type="entry name" value="HNHc"/>
    <property type="match status" value="1"/>
</dbReference>
<evidence type="ECO:0000313" key="2">
    <source>
        <dbReference type="EMBL" id="DAF93189.1"/>
    </source>
</evidence>
<evidence type="ECO:0000259" key="1">
    <source>
        <dbReference type="SMART" id="SM00507"/>
    </source>
</evidence>
<dbReference type="Gene3D" id="3.90.75.20">
    <property type="match status" value="1"/>
</dbReference>
<dbReference type="SUPFAM" id="SSF54060">
    <property type="entry name" value="His-Me finger endonucleases"/>
    <property type="match status" value="1"/>
</dbReference>
<dbReference type="InterPro" id="IPR003615">
    <property type="entry name" value="HNH_nuc"/>
</dbReference>
<organism evidence="2">
    <name type="scientific">Myoviridae sp. ctcyQ27</name>
    <dbReference type="NCBI Taxonomy" id="2825139"/>
    <lineage>
        <taxon>Viruses</taxon>
        <taxon>Duplodnaviria</taxon>
        <taxon>Heunggongvirae</taxon>
        <taxon>Uroviricota</taxon>
        <taxon>Caudoviricetes</taxon>
    </lineage>
</organism>
<feature type="domain" description="HNH nuclease" evidence="1">
    <location>
        <begin position="38"/>
        <end position="89"/>
    </location>
</feature>
<protein>
    <recommendedName>
        <fullName evidence="1">HNH nuclease domain-containing protein</fullName>
    </recommendedName>
</protein>
<sequence length="167" mass="19218">MKRVIAECPYNDYYLYVVFHKNEGRRYANLIPIDGSSGLKRKTISYARYLMSVKEGRILNENEHVDHKDNNKIHDDISNLQILSPRENKIKEAKRRGTKMVVLKCPYCGVIFEKPRGKTFLVKGGRFAACSKSCSAGFGSLLQFHPNDPKLLQALKENVINEYIKHE</sequence>
<dbReference type="EMBL" id="BK016080">
    <property type="protein sequence ID" value="DAF93189.1"/>
    <property type="molecule type" value="Genomic_DNA"/>
</dbReference>
<dbReference type="InterPro" id="IPR044925">
    <property type="entry name" value="His-Me_finger_sf"/>
</dbReference>
<proteinExistence type="predicted"/>
<reference evidence="2" key="1">
    <citation type="journal article" date="2021" name="Proc. Natl. Acad. Sci. U.S.A.">
        <title>A Catalog of Tens of Thousands of Viruses from Human Metagenomes Reveals Hidden Associations with Chronic Diseases.</title>
        <authorList>
            <person name="Tisza M.J."/>
            <person name="Buck C.B."/>
        </authorList>
    </citation>
    <scope>NUCLEOTIDE SEQUENCE</scope>
    <source>
        <strain evidence="2">CtcyQ27</strain>
    </source>
</reference>
<name>A0A8S5UFE1_9CAUD</name>
<accession>A0A8S5UFE1</accession>